<dbReference type="InterPro" id="IPR050563">
    <property type="entry name" value="4-hydroxybenzoyl-CoA_TE"/>
</dbReference>
<evidence type="ECO:0000313" key="6">
    <source>
        <dbReference type="Proteomes" id="UP001163105"/>
    </source>
</evidence>
<evidence type="ECO:0000256" key="2">
    <source>
        <dbReference type="ARBA" id="ARBA00022801"/>
    </source>
</evidence>
<keyword evidence="6" id="KW-1185">Reference proteome</keyword>
<evidence type="ECO:0000259" key="4">
    <source>
        <dbReference type="Pfam" id="PF03061"/>
    </source>
</evidence>
<accession>A0AB34FY04</accession>
<name>A0AB34FY04_9HYPO</name>
<gene>
    <name evidence="5" type="ORF">O9K51_04705</name>
</gene>
<evidence type="ECO:0000256" key="3">
    <source>
        <dbReference type="SAM" id="MobiDB-lite"/>
    </source>
</evidence>
<comment type="caution">
    <text evidence="5">The sequence shown here is derived from an EMBL/GenBank/DDBJ whole genome shotgun (WGS) entry which is preliminary data.</text>
</comment>
<dbReference type="Pfam" id="PF03061">
    <property type="entry name" value="4HBT"/>
    <property type="match status" value="1"/>
</dbReference>
<feature type="compositionally biased region" description="Basic and acidic residues" evidence="3">
    <location>
        <begin position="436"/>
        <end position="462"/>
    </location>
</feature>
<dbReference type="PANTHER" id="PTHR31793:SF27">
    <property type="entry name" value="NOVEL THIOESTERASE SUPERFAMILY DOMAIN AND SAPOSIN A-TYPE DOMAIN CONTAINING PROTEIN (0610012H03RIK)"/>
    <property type="match status" value="1"/>
</dbReference>
<dbReference type="CDD" id="cd00586">
    <property type="entry name" value="4HBT"/>
    <property type="match status" value="1"/>
</dbReference>
<comment type="similarity">
    <text evidence="1">Belongs to the 4-hydroxybenzoyl-CoA thioesterase family.</text>
</comment>
<sequence length="462" mass="47875">MANDNDMYDHMNNSVYNFLFDSAVNAYLMEHCSLHPPNSAQHPLVAHTSTDFFASIAYPAVAEVGVRVAKLGRSSVTYEVAVFERGADAVRAVGSFVHVFVERATGRPHPDGMAPELRSGLERLLVRDGRLQLVLDHLAVLFAADKHLLEKLEVGERLLGALQRVGLAARDAVGPGGHLVADARDALKDLFRLVAVLGLDGDGLARGAHPATLVGHVPLKGLHEGAGRVLEGAGGAAGGADDGGDGVDGWQARLDQVGGGADRGGAVGVAAQEEAGGGGVVDAAVEQEAALVAGLLAPGRLVVLVFGAHVRHDLDGEVRDAAHGDGLLGGVGEARDEAEVLGDAEGAAGGGALGVVRRDEVARGRHVLGDGLLGQDVLARGEGRLDDARLREDGQRHDDGGDVVAREDVDERPPGAGVLGEQLRLRGDPVTPGRGRVRDEARDERGGRLGRREGARVDGAEG</sequence>
<evidence type="ECO:0000256" key="1">
    <source>
        <dbReference type="ARBA" id="ARBA00005953"/>
    </source>
</evidence>
<protein>
    <submittedName>
        <fullName evidence="5">Thioesterase family protein</fullName>
    </submittedName>
</protein>
<dbReference type="Gene3D" id="3.10.129.10">
    <property type="entry name" value="Hotdog Thioesterase"/>
    <property type="match status" value="1"/>
</dbReference>
<feature type="compositionally biased region" description="Basic and acidic residues" evidence="3">
    <location>
        <begin position="392"/>
        <end position="413"/>
    </location>
</feature>
<dbReference type="InterPro" id="IPR006683">
    <property type="entry name" value="Thioestr_dom"/>
</dbReference>
<evidence type="ECO:0000313" key="5">
    <source>
        <dbReference type="EMBL" id="KAJ6443526.1"/>
    </source>
</evidence>
<dbReference type="InterPro" id="IPR029069">
    <property type="entry name" value="HotDog_dom_sf"/>
</dbReference>
<keyword evidence="2" id="KW-0378">Hydrolase</keyword>
<proteinExistence type="inferred from homology"/>
<reference evidence="5" key="1">
    <citation type="submission" date="2023-01" db="EMBL/GenBank/DDBJ databases">
        <title>The growth and conidiation of Purpureocillium lavendulum are regulated by nitrogen source and histone H3K14 acetylation.</title>
        <authorList>
            <person name="Tang P."/>
            <person name="Han J."/>
            <person name="Zhang C."/>
            <person name="Tang P."/>
            <person name="Qi F."/>
            <person name="Zhang K."/>
            <person name="Liang L."/>
        </authorList>
    </citation>
    <scope>NUCLEOTIDE SEQUENCE</scope>
    <source>
        <strain evidence="5">YMF1.00683</strain>
    </source>
</reference>
<feature type="region of interest" description="Disordered" evidence="3">
    <location>
        <begin position="392"/>
        <end position="462"/>
    </location>
</feature>
<dbReference type="Proteomes" id="UP001163105">
    <property type="component" value="Unassembled WGS sequence"/>
</dbReference>
<dbReference type="EMBL" id="JAQHRD010000003">
    <property type="protein sequence ID" value="KAJ6443526.1"/>
    <property type="molecule type" value="Genomic_DNA"/>
</dbReference>
<dbReference type="AlphaFoldDB" id="A0AB34FY04"/>
<dbReference type="GO" id="GO:0047617">
    <property type="term" value="F:fatty acyl-CoA hydrolase activity"/>
    <property type="evidence" value="ECO:0007669"/>
    <property type="project" value="TreeGrafter"/>
</dbReference>
<dbReference type="PANTHER" id="PTHR31793">
    <property type="entry name" value="4-HYDROXYBENZOYL-COA THIOESTERASE FAMILY MEMBER"/>
    <property type="match status" value="1"/>
</dbReference>
<feature type="domain" description="Thioesterase" evidence="4">
    <location>
        <begin position="9"/>
        <end position="84"/>
    </location>
</feature>
<dbReference type="SUPFAM" id="SSF54637">
    <property type="entry name" value="Thioesterase/thiol ester dehydrase-isomerase"/>
    <property type="match status" value="1"/>
</dbReference>
<organism evidence="5 6">
    <name type="scientific">Purpureocillium lavendulum</name>
    <dbReference type="NCBI Taxonomy" id="1247861"/>
    <lineage>
        <taxon>Eukaryota</taxon>
        <taxon>Fungi</taxon>
        <taxon>Dikarya</taxon>
        <taxon>Ascomycota</taxon>
        <taxon>Pezizomycotina</taxon>
        <taxon>Sordariomycetes</taxon>
        <taxon>Hypocreomycetidae</taxon>
        <taxon>Hypocreales</taxon>
        <taxon>Ophiocordycipitaceae</taxon>
        <taxon>Purpureocillium</taxon>
    </lineage>
</organism>